<feature type="compositionally biased region" description="Low complexity" evidence="5">
    <location>
        <begin position="308"/>
        <end position="318"/>
    </location>
</feature>
<feature type="compositionally biased region" description="Basic and acidic residues" evidence="5">
    <location>
        <begin position="663"/>
        <end position="674"/>
    </location>
</feature>
<dbReference type="InterPro" id="IPR000626">
    <property type="entry name" value="Ubiquitin-like_dom"/>
</dbReference>
<organism evidence="7 8">
    <name type="scientific">Drechslerella stenobrocha 248</name>
    <dbReference type="NCBI Taxonomy" id="1043628"/>
    <lineage>
        <taxon>Eukaryota</taxon>
        <taxon>Fungi</taxon>
        <taxon>Dikarya</taxon>
        <taxon>Ascomycota</taxon>
        <taxon>Pezizomycotina</taxon>
        <taxon>Orbiliomycetes</taxon>
        <taxon>Orbiliales</taxon>
        <taxon>Orbiliaceae</taxon>
        <taxon>Drechslerella</taxon>
    </lineage>
</organism>
<feature type="region of interest" description="Disordered" evidence="5">
    <location>
        <begin position="534"/>
        <end position="557"/>
    </location>
</feature>
<dbReference type="OrthoDB" id="21589at2759"/>
<keyword evidence="2" id="KW-0812">Transmembrane</keyword>
<dbReference type="PANTHER" id="PTHR12943:SF27">
    <property type="entry name" value="HOMOCYSTEINE-INDUCED ENDOPLASMIC RETICULUM PROTEIN, ISOFORM A"/>
    <property type="match status" value="1"/>
</dbReference>
<name>W7HST3_9PEZI</name>
<accession>W7HST3</accession>
<dbReference type="SMART" id="SM00213">
    <property type="entry name" value="UBQ"/>
    <property type="match status" value="1"/>
</dbReference>
<dbReference type="PANTHER" id="PTHR12943">
    <property type="entry name" value="HOMOCYSTEINE-RESPONSIVE ENDOPLASMIC RETICULUM-RESIDENT UNIQUITIN-LIKE DOMAIN HERPUD PROTEIN FAMILY MEMBER"/>
    <property type="match status" value="1"/>
</dbReference>
<evidence type="ECO:0000256" key="1">
    <source>
        <dbReference type="ARBA" id="ARBA00004370"/>
    </source>
</evidence>
<evidence type="ECO:0000256" key="4">
    <source>
        <dbReference type="ARBA" id="ARBA00023136"/>
    </source>
</evidence>
<feature type="compositionally biased region" description="Low complexity" evidence="5">
    <location>
        <begin position="330"/>
        <end position="339"/>
    </location>
</feature>
<dbReference type="Pfam" id="PF00240">
    <property type="entry name" value="ubiquitin"/>
    <property type="match status" value="1"/>
</dbReference>
<keyword evidence="3" id="KW-1133">Transmembrane helix</keyword>
<feature type="domain" description="Ubiquitin-like" evidence="6">
    <location>
        <begin position="19"/>
        <end position="79"/>
    </location>
</feature>
<evidence type="ECO:0000313" key="8">
    <source>
        <dbReference type="Proteomes" id="UP000024837"/>
    </source>
</evidence>
<dbReference type="Proteomes" id="UP000024837">
    <property type="component" value="Unassembled WGS sequence"/>
</dbReference>
<evidence type="ECO:0000256" key="3">
    <source>
        <dbReference type="ARBA" id="ARBA00022989"/>
    </source>
</evidence>
<reference evidence="7 8" key="1">
    <citation type="submission" date="2013-05" db="EMBL/GenBank/DDBJ databases">
        <title>Drechslerella stenobrocha genome reveals carnivorous origination and mechanical trapping mechanism of predatory fungi.</title>
        <authorList>
            <person name="Liu X."/>
            <person name="Zhang W."/>
            <person name="Liu K."/>
        </authorList>
    </citation>
    <scope>NUCLEOTIDE SEQUENCE [LARGE SCALE GENOMIC DNA]</scope>
    <source>
        <strain evidence="7 8">248</strain>
    </source>
</reference>
<dbReference type="SUPFAM" id="SSF54236">
    <property type="entry name" value="Ubiquitin-like"/>
    <property type="match status" value="1"/>
</dbReference>
<dbReference type="Gene3D" id="3.10.20.90">
    <property type="entry name" value="Phosphatidylinositol 3-kinase Catalytic Subunit, Chain A, domain 1"/>
    <property type="match status" value="1"/>
</dbReference>
<evidence type="ECO:0000259" key="6">
    <source>
        <dbReference type="PROSITE" id="PS50053"/>
    </source>
</evidence>
<dbReference type="GO" id="GO:0016020">
    <property type="term" value="C:membrane"/>
    <property type="evidence" value="ECO:0007669"/>
    <property type="project" value="UniProtKB-SubCell"/>
</dbReference>
<dbReference type="AlphaFoldDB" id="W7HST3"/>
<evidence type="ECO:0000256" key="5">
    <source>
        <dbReference type="SAM" id="MobiDB-lite"/>
    </source>
</evidence>
<keyword evidence="4" id="KW-0472">Membrane</keyword>
<dbReference type="CDD" id="cd17039">
    <property type="entry name" value="Ubl_ubiquitin_like"/>
    <property type="match status" value="1"/>
</dbReference>
<feature type="region of interest" description="Disordered" evidence="5">
    <location>
        <begin position="112"/>
        <end position="233"/>
    </location>
</feature>
<dbReference type="PROSITE" id="PS50053">
    <property type="entry name" value="UBIQUITIN_2"/>
    <property type="match status" value="1"/>
</dbReference>
<dbReference type="GO" id="GO:0030968">
    <property type="term" value="P:endoplasmic reticulum unfolded protein response"/>
    <property type="evidence" value="ECO:0007669"/>
    <property type="project" value="TreeGrafter"/>
</dbReference>
<dbReference type="HOGENOM" id="CLU_397409_0_0_1"/>
<feature type="region of interest" description="Disordered" evidence="5">
    <location>
        <begin position="306"/>
        <end position="365"/>
    </location>
</feature>
<feature type="compositionally biased region" description="Pro residues" evidence="5">
    <location>
        <begin position="319"/>
        <end position="329"/>
    </location>
</feature>
<dbReference type="PRINTS" id="PR00348">
    <property type="entry name" value="UBIQUITIN"/>
</dbReference>
<feature type="compositionally biased region" description="Polar residues" evidence="5">
    <location>
        <begin position="174"/>
        <end position="204"/>
    </location>
</feature>
<feature type="region of interest" description="Disordered" evidence="5">
    <location>
        <begin position="605"/>
        <end position="693"/>
    </location>
</feature>
<proteinExistence type="predicted"/>
<gene>
    <name evidence="7" type="ORF">DRE_03495</name>
</gene>
<feature type="compositionally biased region" description="Low complexity" evidence="5">
    <location>
        <begin position="116"/>
        <end position="138"/>
    </location>
</feature>
<keyword evidence="8" id="KW-1185">Reference proteome</keyword>
<dbReference type="InterPro" id="IPR019956">
    <property type="entry name" value="Ubiquitin_dom"/>
</dbReference>
<sequence>MASPVAGQTAPSGGEMRLIRIKVMKPGVTEPQTLSLDIALSSTVFDLKGRIEDATATHPDAQRIIYQGRQLADDAVLKQAFHSSLDNPNPINLHVVIRPSPETIATTVPARNFFHSGSSQPTSSTASRTATPSRTARGQAPPGANSELNNDPDPFLIGDPAHPPQAAPGGSHILSYNSHHPSEIGNSTSGGDPTQASRNTQSSVHPGRAINPPNSTPDPSIRTSPPAGTGTNQVHRRIVHTQTQTFRVTSQAHPGVPGAAPVAVGGTTYTTVHSFGTPHVAGLPGIGFSGAVPPIPSPPPQYWLLQGPDGPDSILLSSSPPPVYLPPRRSPLGPSGSHLSPPPGFSLNDSNIGLSPAQDRTPLPPQQSFVDREEALRAQLEQTRMQNMQRMAMLDQQRRQMMDMVRQAEINAALQQERYAERVQNVLHLQRPPPPPVPPRRRMNAFQQFANMFLGAGMPGQPPNQRDFEELIQAALDNVWLAMRLVFAVYLLGGGRDFRRDIVLWVSVTVIFIWQSGIFDNWLRPYLRRLNDLIPDPNQLPPPQVRPVQPDGQREPNPADLAARLVQAQQAQQQGGGILYTIQTGISIFLASLIPGLGERIGNARAAERRREQQALEATQAAAQQGQGENDGNAAAAAAGAGEGGQAQGGQAPGPQGAGIVDAARDHFGEERAGELFGPGGDRADEVQPLFGL</sequence>
<protein>
    <recommendedName>
        <fullName evidence="6">Ubiquitin-like domain-containing protein</fullName>
    </recommendedName>
</protein>
<dbReference type="InterPro" id="IPR039751">
    <property type="entry name" value="HERPUD1/2"/>
</dbReference>
<dbReference type="EMBL" id="KI966412">
    <property type="protein sequence ID" value="EWC47126.1"/>
    <property type="molecule type" value="Genomic_DNA"/>
</dbReference>
<feature type="compositionally biased region" description="Low complexity" evidence="5">
    <location>
        <begin position="615"/>
        <end position="640"/>
    </location>
</feature>
<feature type="compositionally biased region" description="Gly residues" evidence="5">
    <location>
        <begin position="641"/>
        <end position="652"/>
    </location>
</feature>
<evidence type="ECO:0000256" key="2">
    <source>
        <dbReference type="ARBA" id="ARBA00022692"/>
    </source>
</evidence>
<dbReference type="InterPro" id="IPR029071">
    <property type="entry name" value="Ubiquitin-like_domsf"/>
</dbReference>
<evidence type="ECO:0000313" key="7">
    <source>
        <dbReference type="EMBL" id="EWC47126.1"/>
    </source>
</evidence>
<comment type="subcellular location">
    <subcellularLocation>
        <location evidence="1">Membrane</location>
    </subcellularLocation>
</comment>